<dbReference type="PANTHER" id="PTHR12085:SF3">
    <property type="entry name" value="SERINE_THREONINE-PROTEIN PHOSPHATASE 2A REGULATORY SUBUNIT B'' SUBUNIT GAMMA"/>
    <property type="match status" value="1"/>
</dbReference>
<dbReference type="InterPro" id="IPR018247">
    <property type="entry name" value="EF_Hand_1_Ca_BS"/>
</dbReference>
<dbReference type="CDD" id="cd21505">
    <property type="entry name" value="PPP2R3C"/>
    <property type="match status" value="1"/>
</dbReference>
<dbReference type="GO" id="GO:0035303">
    <property type="term" value="P:regulation of dephosphorylation"/>
    <property type="evidence" value="ECO:0007669"/>
    <property type="project" value="InterPro"/>
</dbReference>
<evidence type="ECO:0000313" key="6">
    <source>
        <dbReference type="Proteomes" id="UP001515480"/>
    </source>
</evidence>
<dbReference type="Gene3D" id="1.10.238.220">
    <property type="match status" value="1"/>
</dbReference>
<organism evidence="5 6">
    <name type="scientific">Prymnesium parvum</name>
    <name type="common">Toxic golden alga</name>
    <dbReference type="NCBI Taxonomy" id="97485"/>
    <lineage>
        <taxon>Eukaryota</taxon>
        <taxon>Haptista</taxon>
        <taxon>Haptophyta</taxon>
        <taxon>Prymnesiophyceae</taxon>
        <taxon>Prymnesiales</taxon>
        <taxon>Prymnesiaceae</taxon>
        <taxon>Prymnesium</taxon>
    </lineage>
</organism>
<dbReference type="GO" id="GO:0005509">
    <property type="term" value="F:calcium ion binding"/>
    <property type="evidence" value="ECO:0007669"/>
    <property type="project" value="InterPro"/>
</dbReference>
<dbReference type="InterPro" id="IPR011992">
    <property type="entry name" value="EF-hand-dom_pair"/>
</dbReference>
<protein>
    <recommendedName>
        <fullName evidence="4">EF-hand domain-containing protein</fullName>
    </recommendedName>
</protein>
<comment type="subcellular location">
    <subcellularLocation>
        <location evidence="1">Cytoplasm</location>
    </subcellularLocation>
</comment>
<dbReference type="InterPro" id="IPR039865">
    <property type="entry name" value="PPP2R3C"/>
</dbReference>
<dbReference type="GO" id="GO:0000226">
    <property type="term" value="P:microtubule cytoskeleton organization"/>
    <property type="evidence" value="ECO:0007669"/>
    <property type="project" value="TreeGrafter"/>
</dbReference>
<evidence type="ECO:0000256" key="3">
    <source>
        <dbReference type="ARBA" id="ARBA00022837"/>
    </source>
</evidence>
<dbReference type="PROSITE" id="PS00018">
    <property type="entry name" value="EF_HAND_1"/>
    <property type="match status" value="1"/>
</dbReference>
<comment type="caution">
    <text evidence="5">The sequence shown here is derived from an EMBL/GenBank/DDBJ whole genome shotgun (WGS) entry which is preliminary data.</text>
</comment>
<dbReference type="Gene3D" id="1.10.238.10">
    <property type="entry name" value="EF-hand"/>
    <property type="match status" value="1"/>
</dbReference>
<feature type="domain" description="EF-hand" evidence="4">
    <location>
        <begin position="355"/>
        <end position="390"/>
    </location>
</feature>
<dbReference type="GO" id="GO:0005737">
    <property type="term" value="C:cytoplasm"/>
    <property type="evidence" value="ECO:0007669"/>
    <property type="project" value="UniProtKB-SubCell"/>
</dbReference>
<dbReference type="InterPro" id="IPR002048">
    <property type="entry name" value="EF_hand_dom"/>
</dbReference>
<dbReference type="SUPFAM" id="SSF47473">
    <property type="entry name" value="EF-hand"/>
    <property type="match status" value="2"/>
</dbReference>
<evidence type="ECO:0000313" key="5">
    <source>
        <dbReference type="EMBL" id="KAL1514639.1"/>
    </source>
</evidence>
<evidence type="ECO:0000259" key="4">
    <source>
        <dbReference type="PROSITE" id="PS50222"/>
    </source>
</evidence>
<evidence type="ECO:0000256" key="2">
    <source>
        <dbReference type="ARBA" id="ARBA00022490"/>
    </source>
</evidence>
<keyword evidence="3" id="KW-0106">Calcium</keyword>
<dbReference type="PROSITE" id="PS50222">
    <property type="entry name" value="EF_HAND_2"/>
    <property type="match status" value="1"/>
</dbReference>
<keyword evidence="2" id="KW-0963">Cytoplasm</keyword>
<dbReference type="GO" id="GO:0005819">
    <property type="term" value="C:spindle"/>
    <property type="evidence" value="ECO:0007669"/>
    <property type="project" value="TreeGrafter"/>
</dbReference>
<proteinExistence type="predicted"/>
<sequence length="462" mass="53619">MALPQWAVLLRERQRAQPSGRTADDIEQETLNELALIMREREVMEEKLEPSLAEIPRFHVAKKMAAGAGGRSQELQQYVNKIVQSRLRDCMASMVLETPQIDQLWRLLKQHVSPPQKPGRDCINYDDFCQVADIFSQTADRAAGAFFSASHFLKFPHDEYGRISVIHFFHWVRRKNALMRTRVELSAYDTAGNGLLTERELEQWASDLIPSLPALEKLSTEFFQFYKVTVVRKFLFFLDPKRRGKVSVREMLAHPILHELLELRRVDISTAELRSNWFSLEHAEMLYLDYLELDADQNGMLSAAELSNYRGGGLTYEFVQRVFQECHTYRNKESGQSEIDYKSYLDFVLAMTYRGTPEALAYFFRLLDMRKNGRLTPFEISYFFRAVLDKFEEIGEEPNCTVEDVTDEIFDMVKPKDPHVITLSDLLECKVGETVVGMLTDVNAFWQYDRREQLMGHGDDDA</sequence>
<evidence type="ECO:0000256" key="1">
    <source>
        <dbReference type="ARBA" id="ARBA00004496"/>
    </source>
</evidence>
<dbReference type="EMBL" id="JBGBPQ010000012">
    <property type="protein sequence ID" value="KAL1514639.1"/>
    <property type="molecule type" value="Genomic_DNA"/>
</dbReference>
<dbReference type="GO" id="GO:0030865">
    <property type="term" value="P:cortical cytoskeleton organization"/>
    <property type="evidence" value="ECO:0007669"/>
    <property type="project" value="TreeGrafter"/>
</dbReference>
<gene>
    <name evidence="5" type="ORF">AB1Y20_003732</name>
</gene>
<reference evidence="5 6" key="1">
    <citation type="journal article" date="2024" name="Science">
        <title>Giant polyketide synthase enzymes in the biosynthesis of giant marine polyether toxins.</title>
        <authorList>
            <person name="Fallon T.R."/>
            <person name="Shende V.V."/>
            <person name="Wierzbicki I.H."/>
            <person name="Pendleton A.L."/>
            <person name="Watervoot N.F."/>
            <person name="Auber R.P."/>
            <person name="Gonzalez D.J."/>
            <person name="Wisecaver J.H."/>
            <person name="Moore B.S."/>
        </authorList>
    </citation>
    <scope>NUCLEOTIDE SEQUENCE [LARGE SCALE GENOMIC DNA]</scope>
    <source>
        <strain evidence="5 6">12B1</strain>
    </source>
</reference>
<dbReference type="PANTHER" id="PTHR12085">
    <property type="entry name" value="SERINE/THREONINE-PROTEIN PHOSPHATASE 2A REGULATORY SUBUNIT B'' SUBUNIT GAMMA"/>
    <property type="match status" value="1"/>
</dbReference>
<accession>A0AB34J5F4</accession>
<dbReference type="Proteomes" id="UP001515480">
    <property type="component" value="Unassembled WGS sequence"/>
</dbReference>
<name>A0AB34J5F4_PRYPA</name>
<dbReference type="AlphaFoldDB" id="A0AB34J5F4"/>
<keyword evidence="6" id="KW-1185">Reference proteome</keyword>